<proteinExistence type="predicted"/>
<accession>A0A0F3MMA6</accession>
<comment type="caution">
    <text evidence="1">The sequence shown here is derived from an EMBL/GenBank/DDBJ whole genome shotgun (WGS) entry which is preliminary data.</text>
</comment>
<dbReference type="Proteomes" id="UP000033616">
    <property type="component" value="Unassembled WGS sequence"/>
</dbReference>
<organism evidence="1 2">
    <name type="scientific">Orientia chuto str. Dubai</name>
    <dbReference type="NCBI Taxonomy" id="1359168"/>
    <lineage>
        <taxon>Bacteria</taxon>
        <taxon>Pseudomonadati</taxon>
        <taxon>Pseudomonadota</taxon>
        <taxon>Alphaproteobacteria</taxon>
        <taxon>Rickettsiales</taxon>
        <taxon>Rickettsiaceae</taxon>
        <taxon>Rickettsieae</taxon>
        <taxon>Orientia</taxon>
    </lineage>
</organism>
<dbReference type="EMBL" id="LANP01000018">
    <property type="protein sequence ID" value="KJV55719.1"/>
    <property type="molecule type" value="Genomic_DNA"/>
</dbReference>
<protein>
    <submittedName>
        <fullName evidence="1">Uncharacterized protein</fullName>
    </submittedName>
</protein>
<evidence type="ECO:0000313" key="1">
    <source>
        <dbReference type="EMBL" id="KJV55719.1"/>
    </source>
</evidence>
<sequence length="38" mass="4285">MQHTVYDIAAIGYNIAKNNSSNISTIFYNFVENFSPAE</sequence>
<reference evidence="1 2" key="1">
    <citation type="submission" date="2015-02" db="EMBL/GenBank/DDBJ databases">
        <title>Genome Sequencing of Rickettsiales.</title>
        <authorList>
            <person name="Daugherty S.C."/>
            <person name="Su Q."/>
            <person name="Abolude K."/>
            <person name="Beier-Sexton M."/>
            <person name="Carlyon J.A."/>
            <person name="Carter R."/>
            <person name="Day N.P."/>
            <person name="Dumler S.J."/>
            <person name="Dyachenko V."/>
            <person name="Godinez A."/>
            <person name="Kurtti T.J."/>
            <person name="Lichay M."/>
            <person name="Mullins K.E."/>
            <person name="Ott S."/>
            <person name="Pappas-Brown V."/>
            <person name="Paris D.H."/>
            <person name="Patel P."/>
            <person name="Richards A.L."/>
            <person name="Sadzewicz L."/>
            <person name="Sears K."/>
            <person name="Seidman D."/>
            <person name="Sengamalay N."/>
            <person name="Stenos J."/>
            <person name="Tallon L.J."/>
            <person name="Vincent G."/>
            <person name="Fraser C.M."/>
            <person name="Munderloh U."/>
            <person name="Dunning-Hotopp J.C."/>
        </authorList>
    </citation>
    <scope>NUCLEOTIDE SEQUENCE [LARGE SCALE GENOMIC DNA]</scope>
    <source>
        <strain evidence="1 2">Fuller</strain>
    </source>
</reference>
<keyword evidence="2" id="KW-1185">Reference proteome</keyword>
<name>A0A0F3MMA6_9RICK</name>
<evidence type="ECO:0000313" key="2">
    <source>
        <dbReference type="Proteomes" id="UP000033616"/>
    </source>
</evidence>
<dbReference type="AlphaFoldDB" id="A0A0F3MMA6"/>
<dbReference type="STRING" id="1359168.OCHUTO_0725"/>
<dbReference type="PATRIC" id="fig|1359168.3.peg.348"/>
<gene>
    <name evidence="1" type="ORF">OCHUTO_0725</name>
</gene>